<dbReference type="PANTHER" id="PTHR11875">
    <property type="entry name" value="TESTIS-SPECIFIC Y-ENCODED PROTEIN"/>
    <property type="match status" value="1"/>
</dbReference>
<comment type="caution">
    <text evidence="4">The sequence shown here is derived from an EMBL/GenBank/DDBJ whole genome shotgun (WGS) entry which is preliminary data.</text>
</comment>
<dbReference type="EMBL" id="JAVRRT010000019">
    <property type="protein sequence ID" value="KAK5164638.1"/>
    <property type="molecule type" value="Genomic_DNA"/>
</dbReference>
<evidence type="ECO:0000256" key="3">
    <source>
        <dbReference type="SAM" id="MobiDB-lite"/>
    </source>
</evidence>
<proteinExistence type="inferred from homology"/>
<dbReference type="SUPFAM" id="SSF143113">
    <property type="entry name" value="NAP-like"/>
    <property type="match status" value="1"/>
</dbReference>
<evidence type="ECO:0000313" key="4">
    <source>
        <dbReference type="EMBL" id="KAK5164638.1"/>
    </source>
</evidence>
<dbReference type="Proteomes" id="UP001337655">
    <property type="component" value="Unassembled WGS sequence"/>
</dbReference>
<dbReference type="AlphaFoldDB" id="A0AAV9NY43"/>
<feature type="region of interest" description="Disordered" evidence="3">
    <location>
        <begin position="230"/>
        <end position="265"/>
    </location>
</feature>
<reference evidence="4 5" key="1">
    <citation type="submission" date="2023-08" db="EMBL/GenBank/DDBJ databases">
        <title>Black Yeasts Isolated from many extreme environments.</title>
        <authorList>
            <person name="Coleine C."/>
            <person name="Stajich J.E."/>
            <person name="Selbmann L."/>
        </authorList>
    </citation>
    <scope>NUCLEOTIDE SEQUENCE [LARGE SCALE GENOMIC DNA]</scope>
    <source>
        <strain evidence="4 5">CCFEE 5935</strain>
    </source>
</reference>
<evidence type="ECO:0000256" key="1">
    <source>
        <dbReference type="ARBA" id="ARBA00009947"/>
    </source>
</evidence>
<dbReference type="InterPro" id="IPR002164">
    <property type="entry name" value="NAP_family"/>
</dbReference>
<dbReference type="GO" id="GO:0005634">
    <property type="term" value="C:nucleus"/>
    <property type="evidence" value="ECO:0007669"/>
    <property type="project" value="InterPro"/>
</dbReference>
<dbReference type="RefSeq" id="XP_064654886.1">
    <property type="nucleotide sequence ID" value="XM_064807070.1"/>
</dbReference>
<dbReference type="Pfam" id="PF00956">
    <property type="entry name" value="NAP"/>
    <property type="match status" value="1"/>
</dbReference>
<comment type="similarity">
    <text evidence="1 2">Belongs to the nucleosome assembly protein (NAP) family.</text>
</comment>
<protein>
    <recommendedName>
        <fullName evidence="6">Nucleosome assembly protein</fullName>
    </recommendedName>
</protein>
<evidence type="ECO:0000313" key="5">
    <source>
        <dbReference type="Proteomes" id="UP001337655"/>
    </source>
</evidence>
<keyword evidence="5" id="KW-1185">Reference proteome</keyword>
<feature type="compositionally biased region" description="Acidic residues" evidence="3">
    <location>
        <begin position="237"/>
        <end position="256"/>
    </location>
</feature>
<organism evidence="4 5">
    <name type="scientific">Saxophila tyrrhenica</name>
    <dbReference type="NCBI Taxonomy" id="1690608"/>
    <lineage>
        <taxon>Eukaryota</taxon>
        <taxon>Fungi</taxon>
        <taxon>Dikarya</taxon>
        <taxon>Ascomycota</taxon>
        <taxon>Pezizomycotina</taxon>
        <taxon>Dothideomycetes</taxon>
        <taxon>Dothideomycetidae</taxon>
        <taxon>Mycosphaerellales</taxon>
        <taxon>Extremaceae</taxon>
        <taxon>Saxophila</taxon>
    </lineage>
</organism>
<feature type="compositionally biased region" description="Acidic residues" evidence="3">
    <location>
        <begin position="286"/>
        <end position="311"/>
    </location>
</feature>
<evidence type="ECO:0008006" key="6">
    <source>
        <dbReference type="Google" id="ProtNLM"/>
    </source>
</evidence>
<feature type="region of interest" description="Disordered" evidence="3">
    <location>
        <begin position="285"/>
        <end position="345"/>
    </location>
</feature>
<name>A0AAV9NY43_9PEZI</name>
<accession>A0AAV9NY43</accession>
<dbReference type="Gene3D" id="3.30.1120.90">
    <property type="entry name" value="Nucleosome assembly protein"/>
    <property type="match status" value="1"/>
</dbReference>
<sequence length="345" mass="39348">MAEGEEPPVSYEDLALIEAEFEDVDTEIMRKQYDLSAPLYAKRTEVTRKIPNFWPLVIEQAPPDIDQWIQPHDSRIIAESLLNIEVRRPELDNKGSGNPRSVSIKLEFKPNQDFEDTVLEKTFWHRRAKDGWSGLVSEPVRVHWKKGKDLTEGLTDGAVALWEARKKTGDMTAKTLPEYYALKKKVDSWNGSNTSFFTWFGWVSGRRWVSAEESEEANRMYLESKEKRMKAAKSEGDAAEDTNEDEDQEEENDDEAVEVHQAGEELAISFAEELWPNALKLFTQAQDDDISEIDFEDMDTDEEDEDDDDEPIDIRALVQDKGGKARSRDSTGGGAAPPSKKQKKK</sequence>
<dbReference type="InterPro" id="IPR037231">
    <property type="entry name" value="NAP-like_sf"/>
</dbReference>
<dbReference type="GO" id="GO:0006334">
    <property type="term" value="P:nucleosome assembly"/>
    <property type="evidence" value="ECO:0007669"/>
    <property type="project" value="InterPro"/>
</dbReference>
<dbReference type="GeneID" id="89931174"/>
<evidence type="ECO:0000256" key="2">
    <source>
        <dbReference type="RuleBase" id="RU003876"/>
    </source>
</evidence>
<gene>
    <name evidence="4" type="ORF">LTR77_009844</name>
</gene>